<proteinExistence type="predicted"/>
<protein>
    <submittedName>
        <fullName evidence="1">Uncharacterized protein</fullName>
    </submittedName>
</protein>
<dbReference type="EMBL" id="MU117980">
    <property type="protein sequence ID" value="KAF9650895.1"/>
    <property type="molecule type" value="Genomic_DNA"/>
</dbReference>
<accession>A0ACB6ZNB4</accession>
<gene>
    <name evidence="1" type="ORF">BDM02DRAFT_3092305</name>
</gene>
<sequence>MSVAKYANLPYIDTAPDVYETEDVFPTNETTKGESEDEDQASASHRGKNTDPPASKEDLDSSNLISAAEASKKFKRAEKRSERHRARTRYAYPPSPTSSDPPESPTRGSPPLSYRLRTLRAELSALEADISDPTNPLLVNEQDSGIDPGELLRGLVDVRGRLENINGTKTGRGKLVHAVIDGARPSLPDASPTDSTPVGKRAERQVNLQDLAELDERVGELESVVGSSTASLDELSPLPPPLLPLLTRLNTQMTILTQPRHIDAISRRLKLLLSDLERAHQQQQQPQPHSQSSGSQRKPSAGQSTAISTSTAIGHPAAPQVLAEQLAPLVTRLAPSLPHIPHLLNRLRTLSALHASAAELEGTLDLLEKEQKVTRSTLNELSTAIESVEKSLEGNRDVVKGNVESLEGRVEELMKRISDLKGGDREG</sequence>
<comment type="caution">
    <text evidence="1">The sequence shown here is derived from an EMBL/GenBank/DDBJ whole genome shotgun (WGS) entry which is preliminary data.</text>
</comment>
<evidence type="ECO:0000313" key="2">
    <source>
        <dbReference type="Proteomes" id="UP000886501"/>
    </source>
</evidence>
<organism evidence="1 2">
    <name type="scientific">Thelephora ganbajun</name>
    <name type="common">Ganba fungus</name>
    <dbReference type="NCBI Taxonomy" id="370292"/>
    <lineage>
        <taxon>Eukaryota</taxon>
        <taxon>Fungi</taxon>
        <taxon>Dikarya</taxon>
        <taxon>Basidiomycota</taxon>
        <taxon>Agaricomycotina</taxon>
        <taxon>Agaricomycetes</taxon>
        <taxon>Thelephorales</taxon>
        <taxon>Thelephoraceae</taxon>
        <taxon>Thelephora</taxon>
    </lineage>
</organism>
<reference evidence="1" key="2">
    <citation type="journal article" date="2020" name="Nat. Commun.">
        <title>Large-scale genome sequencing of mycorrhizal fungi provides insights into the early evolution of symbiotic traits.</title>
        <authorList>
            <person name="Miyauchi S."/>
            <person name="Kiss E."/>
            <person name="Kuo A."/>
            <person name="Drula E."/>
            <person name="Kohler A."/>
            <person name="Sanchez-Garcia M."/>
            <person name="Morin E."/>
            <person name="Andreopoulos B."/>
            <person name="Barry K.W."/>
            <person name="Bonito G."/>
            <person name="Buee M."/>
            <person name="Carver A."/>
            <person name="Chen C."/>
            <person name="Cichocki N."/>
            <person name="Clum A."/>
            <person name="Culley D."/>
            <person name="Crous P.W."/>
            <person name="Fauchery L."/>
            <person name="Girlanda M."/>
            <person name="Hayes R.D."/>
            <person name="Keri Z."/>
            <person name="LaButti K."/>
            <person name="Lipzen A."/>
            <person name="Lombard V."/>
            <person name="Magnuson J."/>
            <person name="Maillard F."/>
            <person name="Murat C."/>
            <person name="Nolan M."/>
            <person name="Ohm R.A."/>
            <person name="Pangilinan J."/>
            <person name="Pereira M.F."/>
            <person name="Perotto S."/>
            <person name="Peter M."/>
            <person name="Pfister S."/>
            <person name="Riley R."/>
            <person name="Sitrit Y."/>
            <person name="Stielow J.B."/>
            <person name="Szollosi G."/>
            <person name="Zifcakova L."/>
            <person name="Stursova M."/>
            <person name="Spatafora J.W."/>
            <person name="Tedersoo L."/>
            <person name="Vaario L.M."/>
            <person name="Yamada A."/>
            <person name="Yan M."/>
            <person name="Wang P."/>
            <person name="Xu J."/>
            <person name="Bruns T."/>
            <person name="Baldrian P."/>
            <person name="Vilgalys R."/>
            <person name="Dunand C."/>
            <person name="Henrissat B."/>
            <person name="Grigoriev I.V."/>
            <person name="Hibbett D."/>
            <person name="Nagy L.G."/>
            <person name="Martin F.M."/>
        </authorList>
    </citation>
    <scope>NUCLEOTIDE SEQUENCE</scope>
    <source>
        <strain evidence="1">P2</strain>
    </source>
</reference>
<dbReference type="Proteomes" id="UP000886501">
    <property type="component" value="Unassembled WGS sequence"/>
</dbReference>
<evidence type="ECO:0000313" key="1">
    <source>
        <dbReference type="EMBL" id="KAF9650895.1"/>
    </source>
</evidence>
<reference evidence="1" key="1">
    <citation type="submission" date="2019-10" db="EMBL/GenBank/DDBJ databases">
        <authorList>
            <consortium name="DOE Joint Genome Institute"/>
            <person name="Kuo A."/>
            <person name="Miyauchi S."/>
            <person name="Kiss E."/>
            <person name="Drula E."/>
            <person name="Kohler A."/>
            <person name="Sanchez-Garcia M."/>
            <person name="Andreopoulos B."/>
            <person name="Barry K.W."/>
            <person name="Bonito G."/>
            <person name="Buee M."/>
            <person name="Carver A."/>
            <person name="Chen C."/>
            <person name="Cichocki N."/>
            <person name="Clum A."/>
            <person name="Culley D."/>
            <person name="Crous P.W."/>
            <person name="Fauchery L."/>
            <person name="Girlanda M."/>
            <person name="Hayes R."/>
            <person name="Keri Z."/>
            <person name="Labutti K."/>
            <person name="Lipzen A."/>
            <person name="Lombard V."/>
            <person name="Magnuson J."/>
            <person name="Maillard F."/>
            <person name="Morin E."/>
            <person name="Murat C."/>
            <person name="Nolan M."/>
            <person name="Ohm R."/>
            <person name="Pangilinan J."/>
            <person name="Pereira M."/>
            <person name="Perotto S."/>
            <person name="Peter M."/>
            <person name="Riley R."/>
            <person name="Sitrit Y."/>
            <person name="Stielow B."/>
            <person name="Szollosi G."/>
            <person name="Zifcakova L."/>
            <person name="Stursova M."/>
            <person name="Spatafora J.W."/>
            <person name="Tedersoo L."/>
            <person name="Vaario L.-M."/>
            <person name="Yamada A."/>
            <person name="Yan M."/>
            <person name="Wang P."/>
            <person name="Xu J."/>
            <person name="Bruns T."/>
            <person name="Baldrian P."/>
            <person name="Vilgalys R."/>
            <person name="Henrissat B."/>
            <person name="Grigoriev I.V."/>
            <person name="Hibbett D."/>
            <person name="Nagy L.G."/>
            <person name="Martin F.M."/>
        </authorList>
    </citation>
    <scope>NUCLEOTIDE SEQUENCE</scope>
    <source>
        <strain evidence="1">P2</strain>
    </source>
</reference>
<name>A0ACB6ZNB4_THEGA</name>
<keyword evidence="2" id="KW-1185">Reference proteome</keyword>